<dbReference type="Proteomes" id="UP001179952">
    <property type="component" value="Unassembled WGS sequence"/>
</dbReference>
<evidence type="ECO:0000313" key="2">
    <source>
        <dbReference type="Proteomes" id="UP001179952"/>
    </source>
</evidence>
<comment type="caution">
    <text evidence="1">The sequence shown here is derived from an EMBL/GenBank/DDBJ whole genome shotgun (WGS) entry which is preliminary data.</text>
</comment>
<accession>A0AAV9AU03</accession>
<protein>
    <submittedName>
        <fullName evidence="1">Uncharacterized protein</fullName>
    </submittedName>
</protein>
<proteinExistence type="predicted"/>
<keyword evidence="2" id="KW-1185">Reference proteome</keyword>
<name>A0AAV9AU03_ACOGR</name>
<reference evidence="1" key="1">
    <citation type="journal article" date="2023" name="Nat. Commun.">
        <title>Diploid and tetraploid genomes of Acorus and the evolution of monocots.</title>
        <authorList>
            <person name="Ma L."/>
            <person name="Liu K.W."/>
            <person name="Li Z."/>
            <person name="Hsiao Y.Y."/>
            <person name="Qi Y."/>
            <person name="Fu T."/>
            <person name="Tang G.D."/>
            <person name="Zhang D."/>
            <person name="Sun W.H."/>
            <person name="Liu D.K."/>
            <person name="Li Y."/>
            <person name="Chen G.Z."/>
            <person name="Liu X.D."/>
            <person name="Liao X.Y."/>
            <person name="Jiang Y.T."/>
            <person name="Yu X."/>
            <person name="Hao Y."/>
            <person name="Huang J."/>
            <person name="Zhao X.W."/>
            <person name="Ke S."/>
            <person name="Chen Y.Y."/>
            <person name="Wu W.L."/>
            <person name="Hsu J.L."/>
            <person name="Lin Y.F."/>
            <person name="Huang M.D."/>
            <person name="Li C.Y."/>
            <person name="Huang L."/>
            <person name="Wang Z.W."/>
            <person name="Zhao X."/>
            <person name="Zhong W.Y."/>
            <person name="Peng D.H."/>
            <person name="Ahmad S."/>
            <person name="Lan S."/>
            <person name="Zhang J.S."/>
            <person name="Tsai W.C."/>
            <person name="Van de Peer Y."/>
            <person name="Liu Z.J."/>
        </authorList>
    </citation>
    <scope>NUCLEOTIDE SEQUENCE</scope>
    <source>
        <strain evidence="1">SCP</strain>
    </source>
</reference>
<sequence length="77" mass="9383">MSTPNYHNQKNRHLATYRITFRRQTLAVVKLATVKCRRRIQERVTKFLKWAIRYVFVSEKRGERVKHLRGVKKKKKT</sequence>
<dbReference type="EMBL" id="JAUJYN010000007">
    <property type="protein sequence ID" value="KAK1267736.1"/>
    <property type="molecule type" value="Genomic_DNA"/>
</dbReference>
<reference evidence="1" key="2">
    <citation type="submission" date="2023-06" db="EMBL/GenBank/DDBJ databases">
        <authorList>
            <person name="Ma L."/>
            <person name="Liu K.-W."/>
            <person name="Li Z."/>
            <person name="Hsiao Y.-Y."/>
            <person name="Qi Y."/>
            <person name="Fu T."/>
            <person name="Tang G."/>
            <person name="Zhang D."/>
            <person name="Sun W.-H."/>
            <person name="Liu D.-K."/>
            <person name="Li Y."/>
            <person name="Chen G.-Z."/>
            <person name="Liu X.-D."/>
            <person name="Liao X.-Y."/>
            <person name="Jiang Y.-T."/>
            <person name="Yu X."/>
            <person name="Hao Y."/>
            <person name="Huang J."/>
            <person name="Zhao X.-W."/>
            <person name="Ke S."/>
            <person name="Chen Y.-Y."/>
            <person name="Wu W.-L."/>
            <person name="Hsu J.-L."/>
            <person name="Lin Y.-F."/>
            <person name="Huang M.-D."/>
            <person name="Li C.-Y."/>
            <person name="Huang L."/>
            <person name="Wang Z.-W."/>
            <person name="Zhao X."/>
            <person name="Zhong W.-Y."/>
            <person name="Peng D.-H."/>
            <person name="Ahmad S."/>
            <person name="Lan S."/>
            <person name="Zhang J.-S."/>
            <person name="Tsai W.-C."/>
            <person name="Van De Peer Y."/>
            <person name="Liu Z.-J."/>
        </authorList>
    </citation>
    <scope>NUCLEOTIDE SEQUENCE</scope>
    <source>
        <strain evidence="1">SCP</strain>
        <tissue evidence="1">Leaves</tissue>
    </source>
</reference>
<gene>
    <name evidence="1" type="ORF">QJS04_geneDACA000318</name>
</gene>
<organism evidence="1 2">
    <name type="scientific">Acorus gramineus</name>
    <name type="common">Dwarf sweet flag</name>
    <dbReference type="NCBI Taxonomy" id="55184"/>
    <lineage>
        <taxon>Eukaryota</taxon>
        <taxon>Viridiplantae</taxon>
        <taxon>Streptophyta</taxon>
        <taxon>Embryophyta</taxon>
        <taxon>Tracheophyta</taxon>
        <taxon>Spermatophyta</taxon>
        <taxon>Magnoliopsida</taxon>
        <taxon>Liliopsida</taxon>
        <taxon>Acoraceae</taxon>
        <taxon>Acorus</taxon>
    </lineage>
</organism>
<evidence type="ECO:0000313" key="1">
    <source>
        <dbReference type="EMBL" id="KAK1267736.1"/>
    </source>
</evidence>
<dbReference type="AlphaFoldDB" id="A0AAV9AU03"/>